<evidence type="ECO:0000313" key="2">
    <source>
        <dbReference type="EMBL" id="KAG5539948.1"/>
    </source>
</evidence>
<evidence type="ECO:0000313" key="3">
    <source>
        <dbReference type="Proteomes" id="UP000823749"/>
    </source>
</evidence>
<dbReference type="AlphaFoldDB" id="A0AAV6JGV5"/>
<accession>A0AAV6JGV5</accession>
<keyword evidence="3" id="KW-1185">Reference proteome</keyword>
<gene>
    <name evidence="2" type="ORF">RHGRI_020245</name>
</gene>
<dbReference type="EMBL" id="JACTNZ010000007">
    <property type="protein sequence ID" value="KAG5539948.1"/>
    <property type="molecule type" value="Genomic_DNA"/>
</dbReference>
<reference evidence="2" key="1">
    <citation type="submission" date="2020-08" db="EMBL/GenBank/DDBJ databases">
        <title>Plant Genome Project.</title>
        <authorList>
            <person name="Zhang R.-G."/>
        </authorList>
    </citation>
    <scope>NUCLEOTIDE SEQUENCE</scope>
    <source>
        <strain evidence="2">WSP0</strain>
        <tissue evidence="2">Leaf</tissue>
    </source>
</reference>
<sequence length="233" mass="25818">MHLLAENVVLRATKTPESWLGSYPSKSSSVTSTTETLSNAKISRDAKNETFEDKTRRVARVPFPDHLHLDMVELPNRLQSVANLHVRRKHGALLFTGFSVEPHENSIEPVTVVHLTETSSLVVSQLRDDAGEGLTTRLKKWRKVAEVRIKGGPYKEWSNARLEHGIVFVSSRGAPIWSGGRQNDMSQLALLGRRQGAVCEGGVQGPRRRGAVWDAIGVRDQGRRQQGIATVLC</sequence>
<comment type="caution">
    <text evidence="2">The sequence shown here is derived from an EMBL/GenBank/DDBJ whole genome shotgun (WGS) entry which is preliminary data.</text>
</comment>
<feature type="compositionally biased region" description="Low complexity" evidence="1">
    <location>
        <begin position="22"/>
        <end position="38"/>
    </location>
</feature>
<protein>
    <submittedName>
        <fullName evidence="2">Uncharacterized protein</fullName>
    </submittedName>
</protein>
<feature type="region of interest" description="Disordered" evidence="1">
    <location>
        <begin position="21"/>
        <end position="41"/>
    </location>
</feature>
<name>A0AAV6JGV5_9ERIC</name>
<evidence type="ECO:0000256" key="1">
    <source>
        <dbReference type="SAM" id="MobiDB-lite"/>
    </source>
</evidence>
<proteinExistence type="predicted"/>
<dbReference type="Proteomes" id="UP000823749">
    <property type="component" value="Chromosome 7"/>
</dbReference>
<organism evidence="2 3">
    <name type="scientific">Rhododendron griersonianum</name>
    <dbReference type="NCBI Taxonomy" id="479676"/>
    <lineage>
        <taxon>Eukaryota</taxon>
        <taxon>Viridiplantae</taxon>
        <taxon>Streptophyta</taxon>
        <taxon>Embryophyta</taxon>
        <taxon>Tracheophyta</taxon>
        <taxon>Spermatophyta</taxon>
        <taxon>Magnoliopsida</taxon>
        <taxon>eudicotyledons</taxon>
        <taxon>Gunneridae</taxon>
        <taxon>Pentapetalae</taxon>
        <taxon>asterids</taxon>
        <taxon>Ericales</taxon>
        <taxon>Ericaceae</taxon>
        <taxon>Ericoideae</taxon>
        <taxon>Rhodoreae</taxon>
        <taxon>Rhododendron</taxon>
    </lineage>
</organism>